<dbReference type="GO" id="GO:0046856">
    <property type="term" value="P:phosphatidylinositol dephosphorylation"/>
    <property type="evidence" value="ECO:0007669"/>
    <property type="project" value="TreeGrafter"/>
</dbReference>
<reference evidence="4" key="1">
    <citation type="submission" date="2025-08" db="UniProtKB">
        <authorList>
            <consortium name="Ensembl"/>
        </authorList>
    </citation>
    <scope>IDENTIFICATION</scope>
</reference>
<evidence type="ECO:0000313" key="4">
    <source>
        <dbReference type="Ensembl" id="ENSSRHP00000055229.1"/>
    </source>
</evidence>
<dbReference type="InterPro" id="IPR030564">
    <property type="entry name" value="Myotubularin"/>
</dbReference>
<organism evidence="4 5">
    <name type="scientific">Sinocyclocheilus rhinocerous</name>
    <dbReference type="NCBI Taxonomy" id="307959"/>
    <lineage>
        <taxon>Eukaryota</taxon>
        <taxon>Metazoa</taxon>
        <taxon>Chordata</taxon>
        <taxon>Craniata</taxon>
        <taxon>Vertebrata</taxon>
        <taxon>Euteleostomi</taxon>
        <taxon>Actinopterygii</taxon>
        <taxon>Neopterygii</taxon>
        <taxon>Teleostei</taxon>
        <taxon>Ostariophysi</taxon>
        <taxon>Cypriniformes</taxon>
        <taxon>Cyprinidae</taxon>
        <taxon>Cyprininae</taxon>
        <taxon>Sinocyclocheilus</taxon>
    </lineage>
</organism>
<sequence>MEHIRMPKVENVRLVDRSSSRRIQVGMLYLTATHTIFVGKGSEDRSELWVLHSLVCNVVKHKASQSGYPLLIHCKNFQVMQFIISQESDCHNVYISLSRLSRPGGSPSMHFGIVLEIYCDNDIIADKSAFVYLIQFSKVIK</sequence>
<dbReference type="InterPro" id="IPR011993">
    <property type="entry name" value="PH-like_dom_sf"/>
</dbReference>
<dbReference type="SUPFAM" id="SSF50729">
    <property type="entry name" value="PH domain-like"/>
    <property type="match status" value="1"/>
</dbReference>
<evidence type="ECO:0000256" key="1">
    <source>
        <dbReference type="ARBA" id="ARBA00007471"/>
    </source>
</evidence>
<dbReference type="InterPro" id="IPR048994">
    <property type="entry name" value="PH-GRAM_MTMR6-9"/>
</dbReference>
<accession>A0A673JPQ0</accession>
<feature type="domain" description="MTMR6-9 GRAM" evidence="3">
    <location>
        <begin position="8"/>
        <end position="101"/>
    </location>
</feature>
<comment type="similarity">
    <text evidence="1">Belongs to the protein-tyrosine phosphatase family. Non-receptor class myotubularin subfamily.</text>
</comment>
<dbReference type="PANTHER" id="PTHR10807:SF35">
    <property type="entry name" value="MYOTUBULARIN-RELATED PROTEIN 7"/>
    <property type="match status" value="1"/>
</dbReference>
<dbReference type="Gene3D" id="2.30.29.30">
    <property type="entry name" value="Pleckstrin-homology domain (PH domain)/Phosphotyrosine-binding domain (PTB)"/>
    <property type="match status" value="1"/>
</dbReference>
<keyword evidence="5" id="KW-1185">Reference proteome</keyword>
<evidence type="ECO:0000256" key="2">
    <source>
        <dbReference type="ARBA" id="ARBA00022801"/>
    </source>
</evidence>
<dbReference type="Ensembl" id="ENSSRHT00000056780.1">
    <property type="protein sequence ID" value="ENSSRHP00000055229.1"/>
    <property type="gene ID" value="ENSSRHG00000027823.1"/>
</dbReference>
<dbReference type="FunFam" id="2.30.29.30:FF:000135">
    <property type="entry name" value="Myotubularin related protein 6"/>
    <property type="match status" value="1"/>
</dbReference>
<dbReference type="AlphaFoldDB" id="A0A673JPQ0"/>
<proteinExistence type="inferred from homology"/>
<evidence type="ECO:0000259" key="3">
    <source>
        <dbReference type="Pfam" id="PF21098"/>
    </source>
</evidence>
<dbReference type="PANTHER" id="PTHR10807">
    <property type="entry name" value="MYOTUBULARIN-RELATED"/>
    <property type="match status" value="1"/>
</dbReference>
<evidence type="ECO:0000313" key="5">
    <source>
        <dbReference type="Proteomes" id="UP000472270"/>
    </source>
</evidence>
<dbReference type="GO" id="GO:0106018">
    <property type="term" value="F:phosphatidylinositol-3,5-bisphosphate phosphatase activity"/>
    <property type="evidence" value="ECO:0007669"/>
    <property type="project" value="TreeGrafter"/>
</dbReference>
<name>A0A673JPQ0_9TELE</name>
<dbReference type="Pfam" id="PF21098">
    <property type="entry name" value="PH-GRAM_MTMR6-like"/>
    <property type="match status" value="1"/>
</dbReference>
<protein>
    <recommendedName>
        <fullName evidence="3">MTMR6-9 GRAM domain-containing protein</fullName>
    </recommendedName>
</protein>
<keyword evidence="2" id="KW-0378">Hydrolase</keyword>
<dbReference type="GO" id="GO:0005737">
    <property type="term" value="C:cytoplasm"/>
    <property type="evidence" value="ECO:0007669"/>
    <property type="project" value="TreeGrafter"/>
</dbReference>
<reference evidence="4" key="2">
    <citation type="submission" date="2025-09" db="UniProtKB">
        <authorList>
            <consortium name="Ensembl"/>
        </authorList>
    </citation>
    <scope>IDENTIFICATION</scope>
</reference>
<dbReference type="Proteomes" id="UP000472270">
    <property type="component" value="Unassembled WGS sequence"/>
</dbReference>
<dbReference type="GO" id="GO:0004438">
    <property type="term" value="F:phosphatidylinositol-3-phosphate phosphatase activity"/>
    <property type="evidence" value="ECO:0007669"/>
    <property type="project" value="TreeGrafter"/>
</dbReference>